<comment type="caution">
    <text evidence="1">The sequence shown here is derived from an EMBL/GenBank/DDBJ whole genome shotgun (WGS) entry which is preliminary data.</text>
</comment>
<sequence>MLGVSARCRECGDPHDAISDFNAALKAARTRSTFDEEDRAAHDLLTIQQCVRECYAAHIKAGTVTDTGFASAARFRGRQFMEKDEDAAAHFQRVIDKDNSEEFNALCILASGRPDIVADLSAACSVCEDDGECLVSAIDEYTDIVRSADTDALHINIFNARNDMPLQMVPAATRPSPVTSVSSGEEWTGPPDYHPFIPQHVTRTFADFVGGTGFFTVEVFDSEPHANMNTMSAVAQPAHSDGYATSTDEEDVALSQPPPRLGCCMPVPVFGRSLLTSPFVCVRHSLCVPLPHRSLPQDSVVLEGTHARLHPRRRVVGTEHDKDFGSIPTCLLTRPSAYLGSTAVT</sequence>
<dbReference type="EMBL" id="LGRX02008774">
    <property type="protein sequence ID" value="KAK3272827.1"/>
    <property type="molecule type" value="Genomic_DNA"/>
</dbReference>
<protein>
    <submittedName>
        <fullName evidence="1">Uncharacterized protein</fullName>
    </submittedName>
</protein>
<dbReference type="AlphaFoldDB" id="A0AAE0G754"/>
<evidence type="ECO:0000313" key="1">
    <source>
        <dbReference type="EMBL" id="KAK3272827.1"/>
    </source>
</evidence>
<accession>A0AAE0G754</accession>
<evidence type="ECO:0000313" key="2">
    <source>
        <dbReference type="Proteomes" id="UP001190700"/>
    </source>
</evidence>
<name>A0AAE0G754_9CHLO</name>
<reference evidence="1 2" key="1">
    <citation type="journal article" date="2015" name="Genome Biol. Evol.">
        <title>Comparative Genomics of a Bacterivorous Green Alga Reveals Evolutionary Causalities and Consequences of Phago-Mixotrophic Mode of Nutrition.</title>
        <authorList>
            <person name="Burns J.A."/>
            <person name="Paasch A."/>
            <person name="Narechania A."/>
            <person name="Kim E."/>
        </authorList>
    </citation>
    <scope>NUCLEOTIDE SEQUENCE [LARGE SCALE GENOMIC DNA]</scope>
    <source>
        <strain evidence="1 2">PLY_AMNH</strain>
    </source>
</reference>
<proteinExistence type="predicted"/>
<dbReference type="Proteomes" id="UP001190700">
    <property type="component" value="Unassembled WGS sequence"/>
</dbReference>
<organism evidence="1 2">
    <name type="scientific">Cymbomonas tetramitiformis</name>
    <dbReference type="NCBI Taxonomy" id="36881"/>
    <lineage>
        <taxon>Eukaryota</taxon>
        <taxon>Viridiplantae</taxon>
        <taxon>Chlorophyta</taxon>
        <taxon>Pyramimonadophyceae</taxon>
        <taxon>Pyramimonadales</taxon>
        <taxon>Pyramimonadaceae</taxon>
        <taxon>Cymbomonas</taxon>
    </lineage>
</organism>
<keyword evidence="2" id="KW-1185">Reference proteome</keyword>
<gene>
    <name evidence="1" type="ORF">CYMTET_18894</name>
</gene>